<dbReference type="OrthoDB" id="21539at2759"/>
<organism evidence="3 4">
    <name type="scientific">Racocetra fulgida</name>
    <dbReference type="NCBI Taxonomy" id="60492"/>
    <lineage>
        <taxon>Eukaryota</taxon>
        <taxon>Fungi</taxon>
        <taxon>Fungi incertae sedis</taxon>
        <taxon>Mucoromycota</taxon>
        <taxon>Glomeromycotina</taxon>
        <taxon>Glomeromycetes</taxon>
        <taxon>Diversisporales</taxon>
        <taxon>Gigasporaceae</taxon>
        <taxon>Racocetra</taxon>
    </lineage>
</organism>
<keyword evidence="4" id="KW-1185">Reference proteome</keyword>
<gene>
    <name evidence="3" type="ORF">RFULGI_LOCUS4750</name>
</gene>
<evidence type="ECO:0000259" key="2">
    <source>
        <dbReference type="PROSITE" id="PS51513"/>
    </source>
</evidence>
<dbReference type="AlphaFoldDB" id="A0A9N9B7J3"/>
<evidence type="ECO:0000256" key="1">
    <source>
        <dbReference type="PROSITE-ProRule" id="PRU00846"/>
    </source>
</evidence>
<protein>
    <submittedName>
        <fullName evidence="3">6147_t:CDS:1</fullName>
    </submittedName>
</protein>
<proteinExistence type="predicted"/>
<accession>A0A9N9B7J3</accession>
<sequence>MEIVQTTYKIKNFPNVYHGALCNSAVIYQKYQAITDLLEGAAILYNKVVEVVSEETMTKVIIAVEFLLCNQILILKHIVKEVSITPNNDPKDENCVGGIEFGPEEVNNDVLMPLIKTYYDKAKSFFDNISCEIIDRLE</sequence>
<dbReference type="EMBL" id="CAJVPZ010004922">
    <property type="protein sequence ID" value="CAG8553524.1"/>
    <property type="molecule type" value="Genomic_DNA"/>
</dbReference>
<feature type="domain" description="FFD box profile" evidence="2">
    <location>
        <begin position="117"/>
        <end position="133"/>
    </location>
</feature>
<reference evidence="3" key="1">
    <citation type="submission" date="2021-06" db="EMBL/GenBank/DDBJ databases">
        <authorList>
            <person name="Kallberg Y."/>
            <person name="Tangrot J."/>
            <person name="Rosling A."/>
        </authorList>
    </citation>
    <scope>NUCLEOTIDE SEQUENCE</scope>
    <source>
        <strain evidence="3">IN212</strain>
    </source>
</reference>
<dbReference type="InterPro" id="IPR025761">
    <property type="entry name" value="FFD_box"/>
</dbReference>
<feature type="short sequence motif" description="FFD box" evidence="1">
    <location>
        <begin position="117"/>
        <end position="133"/>
    </location>
</feature>
<dbReference type="Proteomes" id="UP000789396">
    <property type="component" value="Unassembled WGS sequence"/>
</dbReference>
<comment type="caution">
    <text evidence="3">The sequence shown here is derived from an EMBL/GenBank/DDBJ whole genome shotgun (WGS) entry which is preliminary data.</text>
</comment>
<name>A0A9N9B7J3_9GLOM</name>
<evidence type="ECO:0000313" key="3">
    <source>
        <dbReference type="EMBL" id="CAG8553524.1"/>
    </source>
</evidence>
<evidence type="ECO:0000313" key="4">
    <source>
        <dbReference type="Proteomes" id="UP000789396"/>
    </source>
</evidence>
<dbReference type="PROSITE" id="PS51513">
    <property type="entry name" value="FFD"/>
    <property type="match status" value="1"/>
</dbReference>